<evidence type="ECO:0000256" key="6">
    <source>
        <dbReference type="ARBA" id="ARBA00022989"/>
    </source>
</evidence>
<dbReference type="Proteomes" id="UP000287502">
    <property type="component" value="Chromosome"/>
</dbReference>
<dbReference type="EMBL" id="CP035108">
    <property type="protein sequence ID" value="QAR34397.1"/>
    <property type="molecule type" value="Genomic_DNA"/>
</dbReference>
<protein>
    <submittedName>
        <fullName evidence="14">Methyl-accepting chemotaxis protein</fullName>
    </submittedName>
</protein>
<dbReference type="PROSITE" id="PS50111">
    <property type="entry name" value="CHEMOTAXIS_TRANSDUC_2"/>
    <property type="match status" value="1"/>
</dbReference>
<evidence type="ECO:0000256" key="11">
    <source>
        <dbReference type="SAM" id="Phobius"/>
    </source>
</evidence>
<dbReference type="GO" id="GO:0005886">
    <property type="term" value="C:plasma membrane"/>
    <property type="evidence" value="ECO:0007669"/>
    <property type="project" value="UniProtKB-SubCell"/>
</dbReference>
<dbReference type="Pfam" id="PF00015">
    <property type="entry name" value="MCPsignal"/>
    <property type="match status" value="1"/>
</dbReference>
<dbReference type="InterPro" id="IPR003660">
    <property type="entry name" value="HAMP_dom"/>
</dbReference>
<dbReference type="PANTHER" id="PTHR32089">
    <property type="entry name" value="METHYL-ACCEPTING CHEMOTAXIS PROTEIN MCPB"/>
    <property type="match status" value="1"/>
</dbReference>
<dbReference type="PROSITE" id="PS50192">
    <property type="entry name" value="T_SNARE"/>
    <property type="match status" value="1"/>
</dbReference>
<feature type="domain" description="T-SNARE coiled-coil homology" evidence="13">
    <location>
        <begin position="689"/>
        <end position="739"/>
    </location>
</feature>
<evidence type="ECO:0000256" key="1">
    <source>
        <dbReference type="ARBA" id="ARBA00004429"/>
    </source>
</evidence>
<dbReference type="GO" id="GO:0006935">
    <property type="term" value="P:chemotaxis"/>
    <property type="evidence" value="ECO:0007669"/>
    <property type="project" value="UniProtKB-KW"/>
</dbReference>
<keyword evidence="3" id="KW-0145">Chemotaxis</keyword>
<dbReference type="OrthoDB" id="9776024at2"/>
<dbReference type="PANTHER" id="PTHR32089:SF112">
    <property type="entry name" value="LYSOZYME-LIKE PROTEIN-RELATED"/>
    <property type="match status" value="1"/>
</dbReference>
<comment type="similarity">
    <text evidence="9">Belongs to the methyl-accepting chemotaxis (MCP) protein family.</text>
</comment>
<evidence type="ECO:0000259" key="13">
    <source>
        <dbReference type="PROSITE" id="PS50192"/>
    </source>
</evidence>
<keyword evidence="6 11" id="KW-1133">Transmembrane helix</keyword>
<feature type="domain" description="Methyl-accepting transducer" evidence="12">
    <location>
        <begin position="490"/>
        <end position="726"/>
    </location>
</feature>
<name>A0A3R5Y8R4_9BACT</name>
<evidence type="ECO:0000313" key="15">
    <source>
        <dbReference type="Proteomes" id="UP000287502"/>
    </source>
</evidence>
<evidence type="ECO:0000256" key="9">
    <source>
        <dbReference type="ARBA" id="ARBA00029447"/>
    </source>
</evidence>
<evidence type="ECO:0000313" key="14">
    <source>
        <dbReference type="EMBL" id="QAR34397.1"/>
    </source>
</evidence>
<dbReference type="InterPro" id="IPR000727">
    <property type="entry name" value="T_SNARE_dom"/>
</dbReference>
<reference evidence="14 15" key="1">
    <citation type="submission" date="2019-01" db="EMBL/GenBank/DDBJ databases">
        <title>Geovibrio thiophilus DSM 11263, complete genome.</title>
        <authorList>
            <person name="Spring S."/>
            <person name="Bunk B."/>
            <person name="Sproer C."/>
        </authorList>
    </citation>
    <scope>NUCLEOTIDE SEQUENCE [LARGE SCALE GENOMIC DNA]</scope>
    <source>
        <strain evidence="14 15">DSM 11263</strain>
    </source>
</reference>
<sequence length="762" mass="83269">MFANTSVKLRLIGAVFFCLVLLSSVITFITVNKSFRSAAEMKLAQMDSVREAKKNHIEDYFSQLSSLIISSAAGTQVKEALEGFSTTFYSIEAETGIIYDLIREDMEEHYEHLYLDRVNYDVPKSARRRAAAEYIPENPNGRAAQYLYIVSNPEEIGEKNNLIRPLGFYSSYTEMHDRFHPEFNLMLKEFSLYDIFLINTSGDLVYTVFKEKDYATNLFNGPYADTGLGDAFQKGMKLKEGETYINDFKPYEPSYNLPASFISSPVYKNGVLLGVLIFQMPITKIDDVMNFGGKYKEAGLGDTGDGYIIGEDFTMRSDNRFVKENEDPLVKKLGTVIGFFSAESESARRALKGETGSHITEDYSGKKVLSSYAKLDIPGLNWGILVEMDDKEALRDARSLRMTLILTGCVITAGVVFIMLFFISSIVLKPLRLVTGRIQELVSGDADLTKRIDIGTGTGGKSSNEIIILTDYINTFVGMVQTIVTDVKDKSEGLNSGSTEITDLAAGLSASLARQSGRISEIASAMEEMSVTSGTVLDNVQEALTKADSAADVTRTGMGALNEVVTSIGQIRKGVNDLAEIISGLGESSSRIGEILSVISDIADQTNLLALNAAIEAARAGEAGRGFAVVADEVRKLAERTQSATTEIGGIISLLQKESGKATSQMHSAEKTVGDGEKVIERANGLFVQIVSSVEDIHRANSNIETTVNEQNSAVQSVTESIHRISSDVEKNSSDTVSVSESLHGLSRLAEEMNDSVNRFRT</sequence>
<dbReference type="SUPFAM" id="SSF58104">
    <property type="entry name" value="Methyl-accepting chemotaxis protein (MCP) signaling domain"/>
    <property type="match status" value="1"/>
</dbReference>
<dbReference type="Gene3D" id="3.30.450.20">
    <property type="entry name" value="PAS domain"/>
    <property type="match status" value="1"/>
</dbReference>
<proteinExistence type="inferred from homology"/>
<gene>
    <name evidence="14" type="ORF">EP073_13605</name>
</gene>
<evidence type="ECO:0000256" key="3">
    <source>
        <dbReference type="ARBA" id="ARBA00022500"/>
    </source>
</evidence>
<dbReference type="CDD" id="cd18774">
    <property type="entry name" value="PDC2_HK_sensor"/>
    <property type="match status" value="1"/>
</dbReference>
<accession>A0A3R5Y8R4</accession>
<dbReference type="AlphaFoldDB" id="A0A3R5Y8R4"/>
<keyword evidence="5 11" id="KW-0812">Transmembrane</keyword>
<evidence type="ECO:0000256" key="7">
    <source>
        <dbReference type="ARBA" id="ARBA00023136"/>
    </source>
</evidence>
<feature type="transmembrane region" description="Helical" evidence="11">
    <location>
        <begin position="404"/>
        <end position="428"/>
    </location>
</feature>
<evidence type="ECO:0000256" key="5">
    <source>
        <dbReference type="ARBA" id="ARBA00022692"/>
    </source>
</evidence>
<organism evidence="14 15">
    <name type="scientific">Geovibrio thiophilus</name>
    <dbReference type="NCBI Taxonomy" id="139438"/>
    <lineage>
        <taxon>Bacteria</taxon>
        <taxon>Pseudomonadati</taxon>
        <taxon>Deferribacterota</taxon>
        <taxon>Deferribacteres</taxon>
        <taxon>Deferribacterales</taxon>
        <taxon>Geovibrionaceae</taxon>
        <taxon>Geovibrio</taxon>
    </lineage>
</organism>
<dbReference type="InterPro" id="IPR033479">
    <property type="entry name" value="dCache_1"/>
</dbReference>
<keyword evidence="7 11" id="KW-0472">Membrane</keyword>
<dbReference type="KEGG" id="gtl:EP073_13605"/>
<evidence type="ECO:0000259" key="12">
    <source>
        <dbReference type="PROSITE" id="PS50111"/>
    </source>
</evidence>
<keyword evidence="8 10" id="KW-0807">Transducer</keyword>
<evidence type="ECO:0000256" key="10">
    <source>
        <dbReference type="PROSITE-ProRule" id="PRU00284"/>
    </source>
</evidence>
<dbReference type="CDD" id="cd11386">
    <property type="entry name" value="MCP_signal"/>
    <property type="match status" value="1"/>
</dbReference>
<dbReference type="SMART" id="SM00304">
    <property type="entry name" value="HAMP"/>
    <property type="match status" value="2"/>
</dbReference>
<evidence type="ECO:0000256" key="8">
    <source>
        <dbReference type="ARBA" id="ARBA00023224"/>
    </source>
</evidence>
<keyword evidence="2" id="KW-1003">Cell membrane</keyword>
<dbReference type="Pfam" id="PF02743">
    <property type="entry name" value="dCache_1"/>
    <property type="match status" value="1"/>
</dbReference>
<dbReference type="GO" id="GO:0007165">
    <property type="term" value="P:signal transduction"/>
    <property type="evidence" value="ECO:0007669"/>
    <property type="project" value="UniProtKB-KW"/>
</dbReference>
<keyword evidence="15" id="KW-1185">Reference proteome</keyword>
<dbReference type="Gene3D" id="1.10.287.950">
    <property type="entry name" value="Methyl-accepting chemotaxis protein"/>
    <property type="match status" value="1"/>
</dbReference>
<evidence type="ECO:0000256" key="4">
    <source>
        <dbReference type="ARBA" id="ARBA00022519"/>
    </source>
</evidence>
<keyword evidence="4" id="KW-0997">Cell inner membrane</keyword>
<evidence type="ECO:0000256" key="2">
    <source>
        <dbReference type="ARBA" id="ARBA00022475"/>
    </source>
</evidence>
<comment type="subcellular location">
    <subcellularLocation>
        <location evidence="1">Cell inner membrane</location>
        <topology evidence="1">Multi-pass membrane protein</topology>
    </subcellularLocation>
</comment>
<dbReference type="InterPro" id="IPR004089">
    <property type="entry name" value="MCPsignal_dom"/>
</dbReference>
<dbReference type="SMART" id="SM00283">
    <property type="entry name" value="MA"/>
    <property type="match status" value="1"/>
</dbReference>
<dbReference type="FunFam" id="1.10.287.950:FF:000001">
    <property type="entry name" value="Methyl-accepting chemotaxis sensory transducer"/>
    <property type="match status" value="1"/>
</dbReference>